<accession>A0AAE3FLW0</accession>
<proteinExistence type="predicted"/>
<feature type="transmembrane region" description="Helical" evidence="1">
    <location>
        <begin position="46"/>
        <end position="70"/>
    </location>
</feature>
<feature type="transmembrane region" description="Helical" evidence="1">
    <location>
        <begin position="229"/>
        <end position="257"/>
    </location>
</feature>
<dbReference type="PIRSF" id="PIRSF006060">
    <property type="entry name" value="AA_transporter"/>
    <property type="match status" value="1"/>
</dbReference>
<feature type="transmembrane region" description="Helical" evidence="1">
    <location>
        <begin position="317"/>
        <end position="338"/>
    </location>
</feature>
<evidence type="ECO:0000256" key="1">
    <source>
        <dbReference type="SAM" id="Phobius"/>
    </source>
</evidence>
<feature type="transmembrane region" description="Helical" evidence="1">
    <location>
        <begin position="277"/>
        <end position="305"/>
    </location>
</feature>
<keyword evidence="1" id="KW-0472">Membrane</keyword>
<feature type="transmembrane region" description="Helical" evidence="1">
    <location>
        <begin position="377"/>
        <end position="397"/>
    </location>
</feature>
<feature type="transmembrane region" description="Helical" evidence="1">
    <location>
        <begin position="154"/>
        <end position="175"/>
    </location>
</feature>
<feature type="transmembrane region" description="Helical" evidence="1">
    <location>
        <begin position="403"/>
        <end position="423"/>
    </location>
</feature>
<sequence>MVSLSKKLEPKEDSIPKYLVVAQSLSSIAPLGSVSAYLTFAMTYSLASTGLSAILGSLVYLVWVIIGYRYSKVIASTGGTYEFAKQGGGELVGSIAGWLYWISYATYLSSVTTYLVSSVIPTFVGVSQTELSAIEVILPVLLFLLVISGVKPPLFYSLVTSSVEVLLIIALGVKVFALRGFSYSAFTLTVPTSNFFAGAMAVAFTLAGGGASFFLGYEAKGKGKTVSTSYLLAFSIAAVAVIFASFYEVAFVGYANAGVISLLNETQFPGYYISEQVFGAPFSAVFLAFTVNSLIGSAVAAYVALARLTYTLVSRDMFRSVVIVFLFFFAWNLVGGITGQLLPLYYLTTEISLVTLFVSHLIVSVVYPLFSRRIKGISVVDVALATLGSATMAYGVYSNLFPLQLDSGIALGTTLAVSAIIALRKWAKVWGSSYSQGKKPDLKPNKG</sequence>
<gene>
    <name evidence="2" type="ORF">TQ35_003625</name>
</gene>
<protein>
    <submittedName>
        <fullName evidence="2">APC family permease</fullName>
    </submittedName>
</protein>
<dbReference type="EMBL" id="JZWS02000002">
    <property type="protein sequence ID" value="MCL7343646.1"/>
    <property type="molecule type" value="Genomic_DNA"/>
</dbReference>
<name>A0AAE3FLW0_9CREN</name>
<feature type="transmembrane region" description="Helical" evidence="1">
    <location>
        <begin position="131"/>
        <end position="147"/>
    </location>
</feature>
<feature type="transmembrane region" description="Helical" evidence="1">
    <location>
        <begin position="344"/>
        <end position="370"/>
    </location>
</feature>
<comment type="caution">
    <text evidence="2">The sequence shown here is derived from an EMBL/GenBank/DDBJ whole genome shotgun (WGS) entry which is preliminary data.</text>
</comment>
<feature type="transmembrane region" description="Helical" evidence="1">
    <location>
        <begin position="91"/>
        <end position="111"/>
    </location>
</feature>
<dbReference type="Gene3D" id="1.20.1740.10">
    <property type="entry name" value="Amino acid/polyamine transporter I"/>
    <property type="match status" value="1"/>
</dbReference>
<keyword evidence="1" id="KW-0812">Transmembrane</keyword>
<reference evidence="2" key="1">
    <citation type="submission" date="2022-05" db="EMBL/GenBank/DDBJ databases">
        <title>Metagenome Sequencing of an Archaeal-Dominated Microbial Community from a Hot Spring at the Los Azufres Geothermal Field, Mexico.</title>
        <authorList>
            <person name="Marin-Paredes R."/>
            <person name="Martinez-Romero E."/>
            <person name="Servin-Garciduenas L.E."/>
        </authorList>
    </citation>
    <scope>NUCLEOTIDE SEQUENCE</scope>
    <source>
        <strain evidence="2">AZ1-454</strain>
    </source>
</reference>
<feature type="transmembrane region" description="Helical" evidence="1">
    <location>
        <begin position="195"/>
        <end position="217"/>
    </location>
</feature>
<evidence type="ECO:0000313" key="2">
    <source>
        <dbReference type="EMBL" id="MCL7343646.1"/>
    </source>
</evidence>
<keyword evidence="1" id="KW-1133">Transmembrane helix</keyword>
<dbReference type="AlphaFoldDB" id="A0AAE3FLW0"/>
<organism evidence="2">
    <name type="scientific">Candidatus Aramenus sulfurataquae</name>
    <dbReference type="NCBI Taxonomy" id="1326980"/>
    <lineage>
        <taxon>Archaea</taxon>
        <taxon>Thermoproteota</taxon>
        <taxon>Thermoprotei</taxon>
        <taxon>Sulfolobales</taxon>
        <taxon>Sulfolobaceae</taxon>
        <taxon>Candidatus Aramenus</taxon>
    </lineage>
</organism>